<dbReference type="CDD" id="cd00161">
    <property type="entry name" value="beta-trefoil_Ricin-like"/>
    <property type="match status" value="1"/>
</dbReference>
<evidence type="ECO:0000256" key="2">
    <source>
        <dbReference type="SAM" id="SignalP"/>
    </source>
</evidence>
<dbReference type="InterPro" id="IPR035992">
    <property type="entry name" value="Ricin_B-like_lectins"/>
</dbReference>
<evidence type="ECO:0000313" key="4">
    <source>
        <dbReference type="EMBL" id="TDP86744.1"/>
    </source>
</evidence>
<dbReference type="InterPro" id="IPR009880">
    <property type="entry name" value="Glyoxal_oxidase_N"/>
</dbReference>
<comment type="caution">
    <text evidence="4">The sequence shown here is derived from an EMBL/GenBank/DDBJ whole genome shotgun (WGS) entry which is preliminary data.</text>
</comment>
<dbReference type="Proteomes" id="UP000294547">
    <property type="component" value="Unassembled WGS sequence"/>
</dbReference>
<evidence type="ECO:0000313" key="5">
    <source>
        <dbReference type="Proteomes" id="UP000294547"/>
    </source>
</evidence>
<dbReference type="InterPro" id="IPR000772">
    <property type="entry name" value="Ricin_B_lectin"/>
</dbReference>
<dbReference type="OrthoDB" id="7821947at2"/>
<reference evidence="4 5" key="1">
    <citation type="submission" date="2019-03" db="EMBL/GenBank/DDBJ databases">
        <title>Genomic Encyclopedia of Type Strains, Phase IV (KMG-IV): sequencing the most valuable type-strain genomes for metagenomic binning, comparative biology and taxonomic classification.</title>
        <authorList>
            <person name="Goeker M."/>
        </authorList>
    </citation>
    <scope>NUCLEOTIDE SEQUENCE [LARGE SCALE GENOMIC DNA]</scope>
    <source>
        <strain evidence="4 5">DSM 102969</strain>
    </source>
</reference>
<name>A0A4R6RJW9_9HYPH</name>
<dbReference type="InterPro" id="IPR006652">
    <property type="entry name" value="Kelch_1"/>
</dbReference>
<dbReference type="PANTHER" id="PTHR32208">
    <property type="entry name" value="SECRETED PROTEIN-RELATED"/>
    <property type="match status" value="1"/>
</dbReference>
<dbReference type="InterPro" id="IPR011043">
    <property type="entry name" value="Gal_Oxase/kelch_b-propeller"/>
</dbReference>
<keyword evidence="1 2" id="KW-0732">Signal</keyword>
<dbReference type="PANTHER" id="PTHR32208:SF68">
    <property type="entry name" value="GALACTOSE OXIDASE"/>
    <property type="match status" value="1"/>
</dbReference>
<dbReference type="CDD" id="cd02851">
    <property type="entry name" value="E_set_GO_C"/>
    <property type="match status" value="1"/>
</dbReference>
<gene>
    <name evidence="4" type="ORF">EDD54_0625</name>
</gene>
<organism evidence="4 5">
    <name type="scientific">Oharaeibacter diazotrophicus</name>
    <dbReference type="NCBI Taxonomy" id="1920512"/>
    <lineage>
        <taxon>Bacteria</taxon>
        <taxon>Pseudomonadati</taxon>
        <taxon>Pseudomonadota</taxon>
        <taxon>Alphaproteobacteria</taxon>
        <taxon>Hyphomicrobiales</taxon>
        <taxon>Pleomorphomonadaceae</taxon>
        <taxon>Oharaeibacter</taxon>
    </lineage>
</organism>
<protein>
    <submittedName>
        <fullName evidence="4">Galactose oxidase</fullName>
    </submittedName>
</protein>
<dbReference type="SMART" id="SM00612">
    <property type="entry name" value="Kelch"/>
    <property type="match status" value="2"/>
</dbReference>
<proteinExistence type="predicted"/>
<dbReference type="InterPro" id="IPR013783">
    <property type="entry name" value="Ig-like_fold"/>
</dbReference>
<evidence type="ECO:0000256" key="1">
    <source>
        <dbReference type="ARBA" id="ARBA00022729"/>
    </source>
</evidence>
<accession>A0A4R6RJW9</accession>
<dbReference type="Gene3D" id="2.60.40.10">
    <property type="entry name" value="Immunoglobulins"/>
    <property type="match status" value="1"/>
</dbReference>
<dbReference type="EMBL" id="SNXY01000006">
    <property type="protein sequence ID" value="TDP86744.1"/>
    <property type="molecule type" value="Genomic_DNA"/>
</dbReference>
<dbReference type="AlphaFoldDB" id="A0A4R6RJW9"/>
<keyword evidence="5" id="KW-1185">Reference proteome</keyword>
<dbReference type="InterPro" id="IPR015202">
    <property type="entry name" value="GO-like_E_set"/>
</dbReference>
<sequence length="638" mass="66136">MSRFVLPVLPLVAAATALPASAATGDITEMLLIGRSAGQCAAVVAGGTTPGTPVTQWTCWGTAGQVFDARAAGGGYTIVDRNGKLCLAVKGGPKTTGAAVTVETCAGTKDQVWAPIGRGGDDVSLKNAASGLCLAVGATGRQDGDPLVQMPCEASATQTFVTAPRKGTSSWSGILPTPMPAVASTVLPNGKVLLWSARNRFKFGYGEIGRTYTAVFDPVTGKAGERVVSNTNHEMFCPGIATLADGRVLVNGGSSSFATSLYDPKTNAWSKGAAMNVPRGYQADTVLGSGDVFTLGGSWSGDLGHRMGEVWNATSGWRLLPKVDGDDFAGNDPGGIFRADNHMWLFGWGTKDVFHAGPAAAMHWIDTTGDGAVKSAGKRGADPYSINGSVVMYDAYRLLKAGGAPGYESGDGTTAAYTIDFSGGPTKPVRVTRQKPMLFPRAFSNAVVLPSGEVVVIGGRFSASTSSDANAIMVPELWSPATKTFTRLEAMYVPRHYHSSAVLLTDGRIFVGGGGVCGTCVNHPDAQILTPPYLFAADGGPAVRPVVTKSQTAAVRGATLKVTTDRAVAKFALVRMGASTHTINNDQRRVPLTIAAKSGTSYTLTVPADPGLMVGGNWLLFALDAKGVPSVGKVVRIR</sequence>
<dbReference type="Pfam" id="PF07250">
    <property type="entry name" value="Glyoxal_oxid_N"/>
    <property type="match status" value="1"/>
</dbReference>
<feature type="signal peptide" evidence="2">
    <location>
        <begin position="1"/>
        <end position="22"/>
    </location>
</feature>
<dbReference type="Pfam" id="PF00652">
    <property type="entry name" value="Ricin_B_lectin"/>
    <property type="match status" value="1"/>
</dbReference>
<dbReference type="SUPFAM" id="SSF50965">
    <property type="entry name" value="Galactose oxidase, central domain"/>
    <property type="match status" value="1"/>
</dbReference>
<dbReference type="Gene3D" id="2.130.10.80">
    <property type="entry name" value="Galactose oxidase/kelch, beta-propeller"/>
    <property type="match status" value="1"/>
</dbReference>
<dbReference type="InterPro" id="IPR014756">
    <property type="entry name" value="Ig_E-set"/>
</dbReference>
<dbReference type="SUPFAM" id="SSF50370">
    <property type="entry name" value="Ricin B-like lectins"/>
    <property type="match status" value="1"/>
</dbReference>
<dbReference type="SUPFAM" id="SSF81296">
    <property type="entry name" value="E set domains"/>
    <property type="match status" value="1"/>
</dbReference>
<dbReference type="Gene3D" id="2.80.10.50">
    <property type="match status" value="1"/>
</dbReference>
<dbReference type="PROSITE" id="PS50231">
    <property type="entry name" value="RICIN_B_LECTIN"/>
    <property type="match status" value="1"/>
</dbReference>
<evidence type="ECO:0000259" key="3">
    <source>
        <dbReference type="SMART" id="SM00458"/>
    </source>
</evidence>
<dbReference type="Pfam" id="PF09118">
    <property type="entry name" value="GO-like_E_set"/>
    <property type="match status" value="1"/>
</dbReference>
<feature type="chain" id="PRO_5020378070" evidence="2">
    <location>
        <begin position="23"/>
        <end position="638"/>
    </location>
</feature>
<dbReference type="SMART" id="SM00458">
    <property type="entry name" value="RICIN"/>
    <property type="match status" value="1"/>
</dbReference>
<dbReference type="InterPro" id="IPR037293">
    <property type="entry name" value="Gal_Oxidase_central_sf"/>
</dbReference>
<feature type="domain" description="Ricin B lectin" evidence="3">
    <location>
        <begin position="28"/>
        <end position="163"/>
    </location>
</feature>